<protein>
    <submittedName>
        <fullName evidence="1">Uncharacterized protein</fullName>
    </submittedName>
</protein>
<sequence>MNLEGAKSTYEYSRSIRNSCNNIKRPAEASEIPATTSNVHVQNIVQNGIHPMAGFQKTSNITQVTIYVRVASKHPVPLAEMRQYKAASVSSFAALNGGSRTAEGDTTSEE</sequence>
<name>W1PBD7_AMBTC</name>
<dbReference type="HOGENOM" id="CLU_2174374_0_0_1"/>
<accession>W1PBD7</accession>
<proteinExistence type="predicted"/>
<dbReference type="Gramene" id="ERN05024">
    <property type="protein sequence ID" value="ERN05024"/>
    <property type="gene ID" value="AMTR_s00053p00041170"/>
</dbReference>
<reference evidence="2" key="1">
    <citation type="journal article" date="2013" name="Science">
        <title>The Amborella genome and the evolution of flowering plants.</title>
        <authorList>
            <consortium name="Amborella Genome Project"/>
        </authorList>
    </citation>
    <scope>NUCLEOTIDE SEQUENCE [LARGE SCALE GENOMIC DNA]</scope>
</reference>
<dbReference type="EMBL" id="KI394012">
    <property type="protein sequence ID" value="ERN05024.1"/>
    <property type="molecule type" value="Genomic_DNA"/>
</dbReference>
<dbReference type="AlphaFoldDB" id="W1PBD7"/>
<keyword evidence="2" id="KW-1185">Reference proteome</keyword>
<dbReference type="Proteomes" id="UP000017836">
    <property type="component" value="Unassembled WGS sequence"/>
</dbReference>
<organism evidence="1 2">
    <name type="scientific">Amborella trichopoda</name>
    <dbReference type="NCBI Taxonomy" id="13333"/>
    <lineage>
        <taxon>Eukaryota</taxon>
        <taxon>Viridiplantae</taxon>
        <taxon>Streptophyta</taxon>
        <taxon>Embryophyta</taxon>
        <taxon>Tracheophyta</taxon>
        <taxon>Spermatophyta</taxon>
        <taxon>Magnoliopsida</taxon>
        <taxon>Amborellales</taxon>
        <taxon>Amborellaceae</taxon>
        <taxon>Amborella</taxon>
    </lineage>
</organism>
<evidence type="ECO:0000313" key="1">
    <source>
        <dbReference type="EMBL" id="ERN05024.1"/>
    </source>
</evidence>
<evidence type="ECO:0000313" key="2">
    <source>
        <dbReference type="Proteomes" id="UP000017836"/>
    </source>
</evidence>
<gene>
    <name evidence="1" type="ORF">AMTR_s00053p00041170</name>
</gene>